<accession>A0A239MXF1</accession>
<dbReference type="STRING" id="398843.A3K89_13475"/>
<proteinExistence type="inferred from homology"/>
<dbReference type="InterPro" id="IPR036629">
    <property type="entry name" value="YjbJ_sf"/>
</dbReference>
<dbReference type="SUPFAM" id="SSF69047">
    <property type="entry name" value="Hypothetical protein YjbJ"/>
    <property type="match status" value="1"/>
</dbReference>
<sequence>MSFVDKAKNAAEDALGKAKEVVGDITDNKDLKAEGKTDQGSAGVKKIGENIKDTFK</sequence>
<feature type="compositionally biased region" description="Basic and acidic residues" evidence="2">
    <location>
        <begin position="26"/>
        <end position="37"/>
    </location>
</feature>
<evidence type="ECO:0000259" key="3">
    <source>
        <dbReference type="Pfam" id="PF05532"/>
    </source>
</evidence>
<feature type="region of interest" description="Disordered" evidence="2">
    <location>
        <begin position="26"/>
        <end position="56"/>
    </location>
</feature>
<dbReference type="Gene3D" id="1.10.1470.10">
    <property type="entry name" value="YjbJ"/>
    <property type="match status" value="1"/>
</dbReference>
<feature type="compositionally biased region" description="Basic and acidic residues" evidence="2">
    <location>
        <begin position="46"/>
        <end position="56"/>
    </location>
</feature>
<dbReference type="RefSeq" id="WP_089251998.1">
    <property type="nucleotide sequence ID" value="NZ_FZOW01000024.1"/>
</dbReference>
<dbReference type="OrthoDB" id="2143260at2"/>
<evidence type="ECO:0000313" key="5">
    <source>
        <dbReference type="Proteomes" id="UP000198327"/>
    </source>
</evidence>
<dbReference type="AlphaFoldDB" id="A0A239MXF1"/>
<feature type="domain" description="CsbD-like" evidence="3">
    <location>
        <begin position="5"/>
        <end position="56"/>
    </location>
</feature>
<protein>
    <submittedName>
        <fullName evidence="4">CsbD-like</fullName>
    </submittedName>
</protein>
<organism evidence="4 5">
    <name type="scientific">Rhodococcoides kyotonense</name>
    <dbReference type="NCBI Taxonomy" id="398843"/>
    <lineage>
        <taxon>Bacteria</taxon>
        <taxon>Bacillati</taxon>
        <taxon>Actinomycetota</taxon>
        <taxon>Actinomycetes</taxon>
        <taxon>Mycobacteriales</taxon>
        <taxon>Nocardiaceae</taxon>
        <taxon>Rhodococcoides</taxon>
    </lineage>
</organism>
<dbReference type="Pfam" id="PF05532">
    <property type="entry name" value="CsbD"/>
    <property type="match status" value="1"/>
</dbReference>
<gene>
    <name evidence="4" type="ORF">SAMN05421642_12443</name>
</gene>
<keyword evidence="5" id="KW-1185">Reference proteome</keyword>
<evidence type="ECO:0000256" key="1">
    <source>
        <dbReference type="ARBA" id="ARBA00009129"/>
    </source>
</evidence>
<comment type="similarity">
    <text evidence="1">Belongs to the UPF0337 (CsbD) family.</text>
</comment>
<dbReference type="EMBL" id="FZOW01000024">
    <property type="protein sequence ID" value="SNT47386.1"/>
    <property type="molecule type" value="Genomic_DNA"/>
</dbReference>
<evidence type="ECO:0000256" key="2">
    <source>
        <dbReference type="SAM" id="MobiDB-lite"/>
    </source>
</evidence>
<dbReference type="Proteomes" id="UP000198327">
    <property type="component" value="Unassembled WGS sequence"/>
</dbReference>
<name>A0A239MXF1_9NOCA</name>
<evidence type="ECO:0000313" key="4">
    <source>
        <dbReference type="EMBL" id="SNT47386.1"/>
    </source>
</evidence>
<dbReference type="InterPro" id="IPR008462">
    <property type="entry name" value="CsbD"/>
</dbReference>
<reference evidence="5" key="1">
    <citation type="submission" date="2017-06" db="EMBL/GenBank/DDBJ databases">
        <authorList>
            <person name="Varghese N."/>
            <person name="Submissions S."/>
        </authorList>
    </citation>
    <scope>NUCLEOTIDE SEQUENCE [LARGE SCALE GENOMIC DNA]</scope>
    <source>
        <strain evidence="5">JCM 23211</strain>
    </source>
</reference>